<organism evidence="2 3">
    <name type="scientific">Candidatus Dormiibacter inghamiae</name>
    <dbReference type="NCBI Taxonomy" id="3127013"/>
    <lineage>
        <taxon>Bacteria</taxon>
        <taxon>Bacillati</taxon>
        <taxon>Candidatus Dormiibacterota</taxon>
        <taxon>Candidatus Dormibacteria</taxon>
        <taxon>Candidatus Dormibacterales</taxon>
        <taxon>Candidatus Dormibacteraceae</taxon>
        <taxon>Candidatus Dormiibacter</taxon>
    </lineage>
</organism>
<dbReference type="EMBL" id="JAEKNQ010000020">
    <property type="protein sequence ID" value="MBJ7602545.1"/>
    <property type="molecule type" value="Genomic_DNA"/>
</dbReference>
<evidence type="ECO:0000313" key="2">
    <source>
        <dbReference type="EMBL" id="MBJ7602545.1"/>
    </source>
</evidence>
<dbReference type="GO" id="GO:0071949">
    <property type="term" value="F:FAD binding"/>
    <property type="evidence" value="ECO:0007669"/>
    <property type="project" value="InterPro"/>
</dbReference>
<dbReference type="InterPro" id="IPR036188">
    <property type="entry name" value="FAD/NAD-bd_sf"/>
</dbReference>
<name>A0A934KD14_9BACT</name>
<feature type="domain" description="FAD-binding" evidence="1">
    <location>
        <begin position="36"/>
        <end position="330"/>
    </location>
</feature>
<dbReference type="InterPro" id="IPR050407">
    <property type="entry name" value="Geranylgeranyl_reductase"/>
</dbReference>
<gene>
    <name evidence="2" type="ORF">JF888_05030</name>
</gene>
<dbReference type="RefSeq" id="WP_338177124.1">
    <property type="nucleotide sequence ID" value="NZ_JAEKNQ010000020.1"/>
</dbReference>
<reference evidence="2 3" key="1">
    <citation type="submission" date="2020-10" db="EMBL/GenBank/DDBJ databases">
        <title>Ca. Dormibacterota MAGs.</title>
        <authorList>
            <person name="Montgomery K."/>
        </authorList>
    </citation>
    <scope>NUCLEOTIDE SEQUENCE [LARGE SCALE GENOMIC DNA]</scope>
    <source>
        <strain evidence="2">SC8811_S16_3</strain>
    </source>
</reference>
<dbReference type="PANTHER" id="PTHR42685">
    <property type="entry name" value="GERANYLGERANYL DIPHOSPHATE REDUCTASE"/>
    <property type="match status" value="1"/>
</dbReference>
<dbReference type="PANTHER" id="PTHR42685:SF19">
    <property type="entry name" value="POSSIBLE OXIDOREDUCTASE"/>
    <property type="match status" value="1"/>
</dbReference>
<sequence length="413" mass="43621">MLGDASEQLTGCHIDPIAVRPVEEARGSVRAAMDSDLIVVGGGPVGAALGLLLPRHGLRAIVLEASEFPRDKPCGEGLLPSGARILQDLGVDLRAAGFPPLAGVRYRLGEAGRAGSALGRFSSGCGFGVRRLRLDAILAEKAGVRTGVRVTGVRTDPRGVTVETSRGELRARAVIGADGLRSNVRDWLGWTRPPLGTGRYGLVGHFHVPDLDWGEIRVTLLDEIEVYAAPAAPSELLVAVLGARGSLRGPGASVRESYREFVARAHPELARADLTGRVWGAGPFAVRPSTVASDRVFVAGDAAGFLDPLTGDAISAGLNQALALSGLLACDFDSAPERYRSWWAAQWRRRRAVGHLARTLTGSSQLAGRAMRGANLRPQALTSILEVNDGSRPLWRIGLRDWAALGGFAASHS</sequence>
<comment type="caution">
    <text evidence="2">The sequence shown here is derived from an EMBL/GenBank/DDBJ whole genome shotgun (WGS) entry which is preliminary data.</text>
</comment>
<accession>A0A934KD14</accession>
<dbReference type="PRINTS" id="PR00420">
    <property type="entry name" value="RNGMNOXGNASE"/>
</dbReference>
<dbReference type="Proteomes" id="UP000620075">
    <property type="component" value="Unassembled WGS sequence"/>
</dbReference>
<dbReference type="Pfam" id="PF01494">
    <property type="entry name" value="FAD_binding_3"/>
    <property type="match status" value="1"/>
</dbReference>
<dbReference type="SUPFAM" id="SSF51905">
    <property type="entry name" value="FAD/NAD(P)-binding domain"/>
    <property type="match status" value="1"/>
</dbReference>
<dbReference type="AlphaFoldDB" id="A0A934KD14"/>
<evidence type="ECO:0000313" key="3">
    <source>
        <dbReference type="Proteomes" id="UP000620075"/>
    </source>
</evidence>
<protein>
    <submittedName>
        <fullName evidence="2">NAD(P)/FAD-dependent oxidoreductase</fullName>
    </submittedName>
</protein>
<dbReference type="Gene3D" id="3.50.50.60">
    <property type="entry name" value="FAD/NAD(P)-binding domain"/>
    <property type="match status" value="1"/>
</dbReference>
<evidence type="ECO:0000259" key="1">
    <source>
        <dbReference type="Pfam" id="PF01494"/>
    </source>
</evidence>
<proteinExistence type="predicted"/>
<dbReference type="InterPro" id="IPR002938">
    <property type="entry name" value="FAD-bd"/>
</dbReference>